<reference evidence="2" key="1">
    <citation type="submission" date="2023-10" db="EMBL/GenBank/DDBJ databases">
        <title>Genome assembly of Pristionchus species.</title>
        <authorList>
            <person name="Yoshida K."/>
            <person name="Sommer R.J."/>
        </authorList>
    </citation>
    <scope>NUCLEOTIDE SEQUENCE</scope>
    <source>
        <strain evidence="2">RS5133</strain>
    </source>
</reference>
<dbReference type="AlphaFoldDB" id="A0AAV5WPW7"/>
<organism evidence="2 3">
    <name type="scientific">Pristionchus fissidentatus</name>
    <dbReference type="NCBI Taxonomy" id="1538716"/>
    <lineage>
        <taxon>Eukaryota</taxon>
        <taxon>Metazoa</taxon>
        <taxon>Ecdysozoa</taxon>
        <taxon>Nematoda</taxon>
        <taxon>Chromadorea</taxon>
        <taxon>Rhabditida</taxon>
        <taxon>Rhabditina</taxon>
        <taxon>Diplogasteromorpha</taxon>
        <taxon>Diplogasteroidea</taxon>
        <taxon>Neodiplogasteridae</taxon>
        <taxon>Pristionchus</taxon>
    </lineage>
</organism>
<sequence>SRAVAPLLLLFLLPSCSAREIDEELAYEDVDVAPVPSIDNVSGACADVFAAYCKPGARDERKKWLDKILADNRDADDVIKREFESARLFLSIRDDLDPENQQMRLSEGEKSKEDIEKMLKEECADFACLEKYYEPLFIFFTVYAKDYETQNDNDPRGMRAVKALTYMDRFKNTEEAHDFGQRVHMVATSANRARKYGKLKPSMFYNILLERSYVHQYRLKAEVESGIPFAAIKKVVELTTKTIGEELQKTAAGVPKQQLLGLTYLDVLKEEWRKMKAPEDDNIEEAIGFYRQAYAQGQALWRKFGENTGNILAHLSALHAINKQYPNDILDLISRDLSFDNARFLRPIEKEDRLVLPESFLVESVYRTNDKNMALFAFRLARVMLQRAFNSGMNIVDHMQDDMKECTTKEFRETFTKLYNKPHTTSKHDNDIYFMEAVQAALRTVNKDSYEPEKVRDFYARLAHEFCHDTENGAYLLNGVARFFKPFTDAFGCTESDNLFFVESKCFPLGSSNVHRRSSGDL</sequence>
<keyword evidence="3" id="KW-1185">Reference proteome</keyword>
<evidence type="ECO:0000313" key="3">
    <source>
        <dbReference type="Proteomes" id="UP001432322"/>
    </source>
</evidence>
<dbReference type="EMBL" id="BTSY01000006">
    <property type="protein sequence ID" value="GMT32565.1"/>
    <property type="molecule type" value="Genomic_DNA"/>
</dbReference>
<accession>A0AAV5WPW7</accession>
<evidence type="ECO:0000313" key="2">
    <source>
        <dbReference type="EMBL" id="GMT32565.1"/>
    </source>
</evidence>
<evidence type="ECO:0008006" key="4">
    <source>
        <dbReference type="Google" id="ProtNLM"/>
    </source>
</evidence>
<protein>
    <recommendedName>
        <fullName evidence="4">Peptidase</fullName>
    </recommendedName>
</protein>
<feature type="chain" id="PRO_5043842945" description="Peptidase" evidence="1">
    <location>
        <begin position="19"/>
        <end position="522"/>
    </location>
</feature>
<feature type="non-terminal residue" evidence="2">
    <location>
        <position position="1"/>
    </location>
</feature>
<gene>
    <name evidence="2" type="ORF">PFISCL1PPCAC_23862</name>
</gene>
<feature type="signal peptide" evidence="1">
    <location>
        <begin position="1"/>
        <end position="18"/>
    </location>
</feature>
<comment type="caution">
    <text evidence="2">The sequence shown here is derived from an EMBL/GenBank/DDBJ whole genome shotgun (WGS) entry which is preliminary data.</text>
</comment>
<proteinExistence type="predicted"/>
<evidence type="ECO:0000256" key="1">
    <source>
        <dbReference type="SAM" id="SignalP"/>
    </source>
</evidence>
<dbReference type="Proteomes" id="UP001432322">
    <property type="component" value="Unassembled WGS sequence"/>
</dbReference>
<keyword evidence="1" id="KW-0732">Signal</keyword>
<name>A0AAV5WPW7_9BILA</name>